<accession>A0ABU5TC76</accession>
<dbReference type="PANTHER" id="PTHR38436">
    <property type="entry name" value="POLYKETIDE CYCLASE SNOAL-LIKE DOMAIN"/>
    <property type="match status" value="1"/>
</dbReference>
<dbReference type="EMBL" id="JAYGGQ010000020">
    <property type="protein sequence ID" value="MEA5457046.1"/>
    <property type="molecule type" value="Genomic_DNA"/>
</dbReference>
<gene>
    <name evidence="1" type="ORF">SPF06_20165</name>
</gene>
<protein>
    <submittedName>
        <fullName evidence="1">Ester cyclase</fullName>
    </submittedName>
</protein>
<name>A0ABU5TC76_9MICC</name>
<sequence length="143" mass="15474">MSVEEVKDVDDKAIAAWDNHNPSGLTDLLAESFTFTDPNMPEPMTFREQVQAYMTAWFTAFPDMHVNTLRRVVAESEVAAELEFTATNTGTLAFGDQEFPATGRSVKATGTYFATIEGGKIVSISVHPDVASLMNQLGLPAGA</sequence>
<dbReference type="Pfam" id="PF07366">
    <property type="entry name" value="SnoaL"/>
    <property type="match status" value="1"/>
</dbReference>
<keyword evidence="2" id="KW-1185">Reference proteome</keyword>
<dbReference type="SUPFAM" id="SSF54427">
    <property type="entry name" value="NTF2-like"/>
    <property type="match status" value="1"/>
</dbReference>
<dbReference type="InterPro" id="IPR009959">
    <property type="entry name" value="Cyclase_SnoaL-like"/>
</dbReference>
<dbReference type="PANTHER" id="PTHR38436:SF1">
    <property type="entry name" value="ESTER CYCLASE"/>
    <property type="match status" value="1"/>
</dbReference>
<evidence type="ECO:0000313" key="1">
    <source>
        <dbReference type="EMBL" id="MEA5457046.1"/>
    </source>
</evidence>
<organism evidence="1 2">
    <name type="scientific">Sinomonas terricola</name>
    <dbReference type="NCBI Taxonomy" id="3110330"/>
    <lineage>
        <taxon>Bacteria</taxon>
        <taxon>Bacillati</taxon>
        <taxon>Actinomycetota</taxon>
        <taxon>Actinomycetes</taxon>
        <taxon>Micrococcales</taxon>
        <taxon>Micrococcaceae</taxon>
        <taxon>Sinomonas</taxon>
    </lineage>
</organism>
<dbReference type="Gene3D" id="3.10.450.50">
    <property type="match status" value="1"/>
</dbReference>
<dbReference type="RefSeq" id="WP_323280958.1">
    <property type="nucleotide sequence ID" value="NZ_JAYGGQ010000020.1"/>
</dbReference>
<dbReference type="Proteomes" id="UP001304769">
    <property type="component" value="Unassembled WGS sequence"/>
</dbReference>
<dbReference type="InterPro" id="IPR032710">
    <property type="entry name" value="NTF2-like_dom_sf"/>
</dbReference>
<proteinExistence type="predicted"/>
<evidence type="ECO:0000313" key="2">
    <source>
        <dbReference type="Proteomes" id="UP001304769"/>
    </source>
</evidence>
<comment type="caution">
    <text evidence="1">The sequence shown here is derived from an EMBL/GenBank/DDBJ whole genome shotgun (WGS) entry which is preliminary data.</text>
</comment>
<reference evidence="1 2" key="1">
    <citation type="submission" date="2023-12" db="EMBL/GenBank/DDBJ databases">
        <title>Sinomonas terricola sp. nov, isolated from litchi orchard soil in Guangdong, PR China.</title>
        <authorList>
            <person name="Jiaxin W."/>
            <person name="Yang Z."/>
            <person name="Honghui Z."/>
        </authorList>
    </citation>
    <scope>NUCLEOTIDE SEQUENCE [LARGE SCALE GENOMIC DNA]</scope>
    <source>
        <strain evidence="1 2">JGH33</strain>
    </source>
</reference>